<proteinExistence type="predicted"/>
<dbReference type="AlphaFoldDB" id="A0AAV4VMW0"/>
<keyword evidence="2" id="KW-1185">Reference proteome</keyword>
<evidence type="ECO:0000313" key="2">
    <source>
        <dbReference type="Proteomes" id="UP001054945"/>
    </source>
</evidence>
<organism evidence="1 2">
    <name type="scientific">Caerostris extrusa</name>
    <name type="common">Bark spider</name>
    <name type="synonym">Caerostris bankana</name>
    <dbReference type="NCBI Taxonomy" id="172846"/>
    <lineage>
        <taxon>Eukaryota</taxon>
        <taxon>Metazoa</taxon>
        <taxon>Ecdysozoa</taxon>
        <taxon>Arthropoda</taxon>
        <taxon>Chelicerata</taxon>
        <taxon>Arachnida</taxon>
        <taxon>Araneae</taxon>
        <taxon>Araneomorphae</taxon>
        <taxon>Entelegynae</taxon>
        <taxon>Araneoidea</taxon>
        <taxon>Araneidae</taxon>
        <taxon>Caerostris</taxon>
    </lineage>
</organism>
<sequence length="135" mass="15351">MALYGAYLYLSRIYKLQKTGDDTLRICCFISHLEGTLQRRHHFRGSQQIIFPAARSVESGIWTHKIISNGFSVWFFMYREGMVDPKDSQKVPSGDLISGSIPQIRGHRGSLPVLKFRARSLQHAIRLPSAFPSSL</sequence>
<accession>A0AAV4VMW0</accession>
<name>A0AAV4VMW0_CAEEX</name>
<gene>
    <name evidence="1" type="ORF">CEXT_713151</name>
</gene>
<protein>
    <submittedName>
        <fullName evidence="1">Uncharacterized protein</fullName>
    </submittedName>
</protein>
<dbReference type="Proteomes" id="UP001054945">
    <property type="component" value="Unassembled WGS sequence"/>
</dbReference>
<comment type="caution">
    <text evidence="1">The sequence shown here is derived from an EMBL/GenBank/DDBJ whole genome shotgun (WGS) entry which is preliminary data.</text>
</comment>
<evidence type="ECO:0000313" key="1">
    <source>
        <dbReference type="EMBL" id="GIY71468.1"/>
    </source>
</evidence>
<reference evidence="1 2" key="1">
    <citation type="submission" date="2021-06" db="EMBL/GenBank/DDBJ databases">
        <title>Caerostris extrusa draft genome.</title>
        <authorList>
            <person name="Kono N."/>
            <person name="Arakawa K."/>
        </authorList>
    </citation>
    <scope>NUCLEOTIDE SEQUENCE [LARGE SCALE GENOMIC DNA]</scope>
</reference>
<dbReference type="EMBL" id="BPLR01014813">
    <property type="protein sequence ID" value="GIY71468.1"/>
    <property type="molecule type" value="Genomic_DNA"/>
</dbReference>